<dbReference type="AlphaFoldDB" id="A0A239FJ44"/>
<dbReference type="InterPro" id="IPR029058">
    <property type="entry name" value="AB_hydrolase_fold"/>
</dbReference>
<dbReference type="PANTHER" id="PTHR11559">
    <property type="entry name" value="CARBOXYLESTERASE"/>
    <property type="match status" value="1"/>
</dbReference>
<reference evidence="5 6" key="1">
    <citation type="submission" date="2017-06" db="EMBL/GenBank/DDBJ databases">
        <authorList>
            <person name="Kim H.J."/>
            <person name="Triplett B.A."/>
        </authorList>
    </citation>
    <scope>NUCLEOTIDE SEQUENCE [LARGE SCALE GENOMIC DNA]</scope>
    <source>
        <strain evidence="5 6">DSM 43151</strain>
    </source>
</reference>
<dbReference type="EMBL" id="FZNR01000018">
    <property type="protein sequence ID" value="SNS56781.1"/>
    <property type="molecule type" value="Genomic_DNA"/>
</dbReference>
<dbReference type="SUPFAM" id="SSF53474">
    <property type="entry name" value="alpha/beta-Hydrolases"/>
    <property type="match status" value="1"/>
</dbReference>
<dbReference type="Proteomes" id="UP000198415">
    <property type="component" value="Unassembled WGS sequence"/>
</dbReference>
<accession>A0A239FJ44</accession>
<protein>
    <recommendedName>
        <fullName evidence="3">Carboxylic ester hydrolase</fullName>
        <ecNumber evidence="3">3.1.1.-</ecNumber>
    </recommendedName>
</protein>
<keyword evidence="6" id="KW-1185">Reference proteome</keyword>
<name>A0A239FJ44_9ACTN</name>
<organism evidence="5 6">
    <name type="scientific">Actinoplanes regularis</name>
    <dbReference type="NCBI Taxonomy" id="52697"/>
    <lineage>
        <taxon>Bacteria</taxon>
        <taxon>Bacillati</taxon>
        <taxon>Actinomycetota</taxon>
        <taxon>Actinomycetes</taxon>
        <taxon>Micromonosporales</taxon>
        <taxon>Micromonosporaceae</taxon>
        <taxon>Actinoplanes</taxon>
    </lineage>
</organism>
<sequence>MYAKCILPSMSSRELVNSTTTLRPTKAYPGRILALVALAVCATVIGPPATASAAADPSIVTTETGTVQGVVAADRRTFSGIPYAAPPIGALRWKPPQPAPAWAGIRDAGEPGAPCAQPNVPSSSEDCLYLNVTTPPVSKGTRLPVLVWIHGGSLTTGAGSYYPATRLLAAGPILLVTVNYRLGALGFLAHPALDDGAAKSGAYGFADQTAALRWVRRNIAAFGGDPGNVTLAGESAGGGSTCAQLVSPAAAGLFQRAIIQSAPCVNATALPWWRPLAQSESLGLRAAATFGCADAATAAACLRKVPVATLLAAATPSSQIAFPPGIGGDVLPEDPGVAVSSGRFNRVPVIHGGTRDEHRLFVALQELSSGRPMSADDYTTMLRTTFGTDSGAILARYPLSRFGSPSLAAATVLTDAGWSCPALRTEQAFAKWVPTFAYEFADANAPVFAGTESVSFPQAAYHAAELQYLFAGPVFPDVLSPQQTRLSQQMVRYWVRFTTTGTLAGAGSPAWPRFSPGSTQVLSLAPGAGGIKGADLSAAHNCAFWARYP</sequence>
<evidence type="ECO:0000259" key="4">
    <source>
        <dbReference type="Pfam" id="PF00135"/>
    </source>
</evidence>
<dbReference type="GO" id="GO:0016787">
    <property type="term" value="F:hydrolase activity"/>
    <property type="evidence" value="ECO:0007669"/>
    <property type="project" value="UniProtKB-KW"/>
</dbReference>
<evidence type="ECO:0000313" key="5">
    <source>
        <dbReference type="EMBL" id="SNS56781.1"/>
    </source>
</evidence>
<evidence type="ECO:0000313" key="6">
    <source>
        <dbReference type="Proteomes" id="UP000198415"/>
    </source>
</evidence>
<evidence type="ECO:0000256" key="2">
    <source>
        <dbReference type="ARBA" id="ARBA00022801"/>
    </source>
</evidence>
<feature type="domain" description="Carboxylesterase type B" evidence="4">
    <location>
        <begin position="57"/>
        <end position="545"/>
    </location>
</feature>
<proteinExistence type="inferred from homology"/>
<evidence type="ECO:0000256" key="1">
    <source>
        <dbReference type="ARBA" id="ARBA00005964"/>
    </source>
</evidence>
<keyword evidence="2 3" id="KW-0378">Hydrolase</keyword>
<dbReference type="InterPro" id="IPR050309">
    <property type="entry name" value="Type-B_Carboxylest/Lipase"/>
</dbReference>
<dbReference type="PROSITE" id="PS00122">
    <property type="entry name" value="CARBOXYLESTERASE_B_1"/>
    <property type="match status" value="1"/>
</dbReference>
<comment type="similarity">
    <text evidence="1 3">Belongs to the type-B carboxylesterase/lipase family.</text>
</comment>
<dbReference type="InterPro" id="IPR019826">
    <property type="entry name" value="Carboxylesterase_B_AS"/>
</dbReference>
<dbReference type="EC" id="3.1.1.-" evidence="3"/>
<dbReference type="Gene3D" id="3.40.50.1820">
    <property type="entry name" value="alpha/beta hydrolase"/>
    <property type="match status" value="1"/>
</dbReference>
<dbReference type="Pfam" id="PF00135">
    <property type="entry name" value="COesterase"/>
    <property type="match status" value="1"/>
</dbReference>
<evidence type="ECO:0000256" key="3">
    <source>
        <dbReference type="RuleBase" id="RU361235"/>
    </source>
</evidence>
<dbReference type="InterPro" id="IPR002018">
    <property type="entry name" value="CarbesteraseB"/>
</dbReference>
<gene>
    <name evidence="5" type="ORF">SAMN06264365_118101</name>
</gene>